<dbReference type="AlphaFoldDB" id="A0A257LUB6"/>
<feature type="domain" description="4Fe-4S ferredoxin-type" evidence="4">
    <location>
        <begin position="227"/>
        <end position="257"/>
    </location>
</feature>
<dbReference type="PROSITE" id="PS00198">
    <property type="entry name" value="4FE4S_FER_1"/>
    <property type="match status" value="1"/>
</dbReference>
<protein>
    <recommendedName>
        <fullName evidence="4">4Fe-4S ferredoxin-type domain-containing protein</fullName>
    </recommendedName>
</protein>
<evidence type="ECO:0000256" key="1">
    <source>
        <dbReference type="ARBA" id="ARBA00022723"/>
    </source>
</evidence>
<organism evidence="5 6">
    <name type="scientific">candidate division WOR-3 bacterium 4484_18</name>
    <dbReference type="NCBI Taxonomy" id="2020626"/>
    <lineage>
        <taxon>Bacteria</taxon>
        <taxon>Bacteria division WOR-3</taxon>
    </lineage>
</organism>
<keyword evidence="2" id="KW-0408">Iron</keyword>
<dbReference type="Proteomes" id="UP000216312">
    <property type="component" value="Unassembled WGS sequence"/>
</dbReference>
<keyword evidence="3" id="KW-0411">Iron-sulfur</keyword>
<accession>A0A257LUB6</accession>
<evidence type="ECO:0000256" key="3">
    <source>
        <dbReference type="ARBA" id="ARBA00023014"/>
    </source>
</evidence>
<dbReference type="PROSITE" id="PS51379">
    <property type="entry name" value="4FE4S_FER_2"/>
    <property type="match status" value="2"/>
</dbReference>
<comment type="caution">
    <text evidence="5">The sequence shown here is derived from an EMBL/GenBank/DDBJ whole genome shotgun (WGS) entry which is preliminary data.</text>
</comment>
<dbReference type="GO" id="GO:0046872">
    <property type="term" value="F:metal ion binding"/>
    <property type="evidence" value="ECO:0007669"/>
    <property type="project" value="UniProtKB-KW"/>
</dbReference>
<feature type="domain" description="4Fe-4S ferredoxin-type" evidence="4">
    <location>
        <begin position="301"/>
        <end position="330"/>
    </location>
</feature>
<dbReference type="GO" id="GO:0051536">
    <property type="term" value="F:iron-sulfur cluster binding"/>
    <property type="evidence" value="ECO:0007669"/>
    <property type="project" value="UniProtKB-KW"/>
</dbReference>
<dbReference type="EMBL" id="NMUJ01000024">
    <property type="protein sequence ID" value="OYV03069.1"/>
    <property type="molecule type" value="Genomic_DNA"/>
</dbReference>
<keyword evidence="1" id="KW-0479">Metal-binding</keyword>
<sequence>MICNIMAKVFHVDLDAWKAGVKALLRAYAVYGPIESTFGIKYSLLDEDKVDKLAKLGARIYPSIKFFLYPVQENVVKEFQPRDTILMGVKGCDLRAVATLDSVFLDPDFIDDYYKLRRDNTIIISEDCFNPLDVCFCSCLGDTPFPEKGFDLNLSYIEDKILIEVGTERGQKVLDEMNIELNEANATQIAERDELRKRVAETILESNKKFKFPEDIYNLLKDKYESEVWKQHAETCVTCFACTNVCPSCHCFLLQELEDFAKARVWDSCQSVGYARVAGGANPRKHLFERFRNRYYCKFVYRVERFGLRACVGCGRCIEACHGKIDMREVLTDLAK</sequence>
<proteinExistence type="predicted"/>
<dbReference type="PANTHER" id="PTHR40447">
    <property type="entry name" value="ANAEROBIC SULFITE REDUCTASE SUBUNIT A"/>
    <property type="match status" value="1"/>
</dbReference>
<gene>
    <name evidence="5" type="ORF">CGW93_02545</name>
</gene>
<evidence type="ECO:0000256" key="2">
    <source>
        <dbReference type="ARBA" id="ARBA00023004"/>
    </source>
</evidence>
<dbReference type="SUPFAM" id="SSF46548">
    <property type="entry name" value="alpha-helical ferredoxin"/>
    <property type="match status" value="1"/>
</dbReference>
<evidence type="ECO:0000313" key="5">
    <source>
        <dbReference type="EMBL" id="OYV03069.1"/>
    </source>
</evidence>
<reference evidence="6" key="1">
    <citation type="submission" date="2017-07" db="EMBL/GenBank/DDBJ databases">
        <title>Novel pathways for hydrocarbon cycling and metabolic interdependencies in hydrothermal sediment communities.</title>
        <authorList>
            <person name="Dombrowski N."/>
            <person name="Seitz K."/>
            <person name="Teske A."/>
            <person name="Baker B."/>
        </authorList>
    </citation>
    <scope>NUCLEOTIDE SEQUENCE [LARGE SCALE GENOMIC DNA]</scope>
</reference>
<dbReference type="InterPro" id="IPR017900">
    <property type="entry name" value="4Fe4S_Fe_S_CS"/>
</dbReference>
<dbReference type="PANTHER" id="PTHR40447:SF1">
    <property type="entry name" value="ANAEROBIC SULFITE REDUCTASE SUBUNIT A"/>
    <property type="match status" value="1"/>
</dbReference>
<dbReference type="Pfam" id="PF17179">
    <property type="entry name" value="Fer4_22"/>
    <property type="match status" value="1"/>
</dbReference>
<evidence type="ECO:0000313" key="6">
    <source>
        <dbReference type="Proteomes" id="UP000216312"/>
    </source>
</evidence>
<name>A0A257LUB6_UNCW3</name>
<dbReference type="InterPro" id="IPR017896">
    <property type="entry name" value="4Fe4S_Fe-S-bd"/>
</dbReference>
<evidence type="ECO:0000259" key="4">
    <source>
        <dbReference type="PROSITE" id="PS51379"/>
    </source>
</evidence>